<dbReference type="Proteomes" id="UP000467214">
    <property type="component" value="Unassembled WGS sequence"/>
</dbReference>
<proteinExistence type="predicted"/>
<reference evidence="1 2" key="1">
    <citation type="submission" date="2019-12" db="EMBL/GenBank/DDBJ databases">
        <title>Neisseriaceae gen. nov. sp. Genome sequencing and assembly.</title>
        <authorList>
            <person name="Liu Z."/>
            <person name="Li A."/>
        </authorList>
    </citation>
    <scope>NUCLEOTIDE SEQUENCE [LARGE SCALE GENOMIC DNA]</scope>
    <source>
        <strain evidence="1 2">B2N2-7</strain>
    </source>
</reference>
<comment type="caution">
    <text evidence="1">The sequence shown here is derived from an EMBL/GenBank/DDBJ whole genome shotgun (WGS) entry which is preliminary data.</text>
</comment>
<evidence type="ECO:0000313" key="1">
    <source>
        <dbReference type="EMBL" id="MXR35838.1"/>
    </source>
</evidence>
<gene>
    <name evidence="1" type="ORF">GQF02_02460</name>
</gene>
<sequence length="343" mass="37622">MRPLLTTLDTPALGKKGRLAEPVVAAARTGSLSATADTENSSQRESAVSGWRYSTQLNQQLTSAQQSLDFVDQLLRRLELLKSDLGRELGSRRIEKEPLQARSDEVGAQWAQREAKTDGTLDGKLHFQVTGQVRQRFSLRGMDLSALTQGKAETLVLIGPERGVPPAVVVVGDGVDEKTLLQRFNRALGGMGLRAEVDDGGALAFSVEESALARLREGLMVRGEGVRFPAGSPQRVRLETESDPFQMPWQLDDHAGVRQSLQRVVSIIAQVQQSRAAILSAIAEAEHSISRLVSMDEQSWAQGFVADFNARLNQRDAYQGYYEILPALSGVSRYRVLSLLSLR</sequence>
<keyword evidence="2" id="KW-1185">Reference proteome</keyword>
<dbReference type="RefSeq" id="WP_124736342.1">
    <property type="nucleotide sequence ID" value="NZ_WSSB01000001.1"/>
</dbReference>
<dbReference type="EMBL" id="WSSB01000001">
    <property type="protein sequence ID" value="MXR35838.1"/>
    <property type="molecule type" value="Genomic_DNA"/>
</dbReference>
<organism evidence="1 2">
    <name type="scientific">Craterilacuibacter sinensis</name>
    <dbReference type="NCBI Taxonomy" id="2686017"/>
    <lineage>
        <taxon>Bacteria</taxon>
        <taxon>Pseudomonadati</taxon>
        <taxon>Pseudomonadota</taxon>
        <taxon>Betaproteobacteria</taxon>
        <taxon>Neisseriales</taxon>
        <taxon>Neisseriaceae</taxon>
        <taxon>Craterilacuibacter</taxon>
    </lineage>
</organism>
<accession>A0A845BKS7</accession>
<name>A0A845BKS7_9NEIS</name>
<evidence type="ECO:0000313" key="2">
    <source>
        <dbReference type="Proteomes" id="UP000467214"/>
    </source>
</evidence>
<protein>
    <submittedName>
        <fullName evidence="1">Uncharacterized protein</fullName>
    </submittedName>
</protein>
<dbReference type="AlphaFoldDB" id="A0A845BKS7"/>